<feature type="region of interest" description="Disordered" evidence="1">
    <location>
        <begin position="135"/>
        <end position="162"/>
    </location>
</feature>
<gene>
    <name evidence="2" type="ORF">PR048_015776</name>
</gene>
<sequence>MIMHLVLLRTCLASFGRRDDRLFHCEDRCFVSGSYPHKFRHRKCPTTAEIQHESQKEVLDMFREGDFQDAFQTWQERWECSISVQGNYFKGVLVIKKLEWGGNPGRGNTLRVTGFPAGTLGMERRWIVRAEETGVPRENPPESGIIQHDSHMRKSGSEPTGDQARIAMVGGERPSHCVSQAPCWLEIVLMLSIILVTPRTQIKRPARTLLQHALHRVNWEGLSRTRGSRWLGPGTVEKGASTCIDRPRGSTRREYNINAPREQRLLLVRLFVSHLSESGSIPGGAAPGFSCVGIVPDDAAGRRVSSVISDFPTPLHSNAAPDSPHFTLVDSRDLEFKSGPNLSILHIPHSYNYLVALQRYTSSQTNHSKNTCFASACVTAALAIPCNQLGRDHFVIFSVETRIENSRRSGDCTPRGEQAGGNHFRSVENCSSECSESILVTAENR</sequence>
<accession>A0ABQ9HHW1</accession>
<comment type="caution">
    <text evidence="2">The sequence shown here is derived from an EMBL/GenBank/DDBJ whole genome shotgun (WGS) entry which is preliminary data.</text>
</comment>
<evidence type="ECO:0000313" key="2">
    <source>
        <dbReference type="EMBL" id="KAJ8883921.1"/>
    </source>
</evidence>
<dbReference type="Proteomes" id="UP001159363">
    <property type="component" value="Chromosome 4"/>
</dbReference>
<reference evidence="2 3" key="1">
    <citation type="submission" date="2023-02" db="EMBL/GenBank/DDBJ databases">
        <title>LHISI_Scaffold_Assembly.</title>
        <authorList>
            <person name="Stuart O.P."/>
            <person name="Cleave R."/>
            <person name="Magrath M.J.L."/>
            <person name="Mikheyev A.S."/>
        </authorList>
    </citation>
    <scope>NUCLEOTIDE SEQUENCE [LARGE SCALE GENOMIC DNA]</scope>
    <source>
        <strain evidence="2">Daus_M_001</strain>
        <tissue evidence="2">Leg muscle</tissue>
    </source>
</reference>
<protein>
    <submittedName>
        <fullName evidence="2">Uncharacterized protein</fullName>
    </submittedName>
</protein>
<evidence type="ECO:0000313" key="3">
    <source>
        <dbReference type="Proteomes" id="UP001159363"/>
    </source>
</evidence>
<name>A0ABQ9HHW1_9NEOP</name>
<proteinExistence type="predicted"/>
<dbReference type="EMBL" id="JARBHB010000005">
    <property type="protein sequence ID" value="KAJ8883921.1"/>
    <property type="molecule type" value="Genomic_DNA"/>
</dbReference>
<organism evidence="2 3">
    <name type="scientific">Dryococelus australis</name>
    <dbReference type="NCBI Taxonomy" id="614101"/>
    <lineage>
        <taxon>Eukaryota</taxon>
        <taxon>Metazoa</taxon>
        <taxon>Ecdysozoa</taxon>
        <taxon>Arthropoda</taxon>
        <taxon>Hexapoda</taxon>
        <taxon>Insecta</taxon>
        <taxon>Pterygota</taxon>
        <taxon>Neoptera</taxon>
        <taxon>Polyneoptera</taxon>
        <taxon>Phasmatodea</taxon>
        <taxon>Verophasmatodea</taxon>
        <taxon>Anareolatae</taxon>
        <taxon>Phasmatidae</taxon>
        <taxon>Eurycanthinae</taxon>
        <taxon>Dryococelus</taxon>
    </lineage>
</organism>
<keyword evidence="3" id="KW-1185">Reference proteome</keyword>
<evidence type="ECO:0000256" key="1">
    <source>
        <dbReference type="SAM" id="MobiDB-lite"/>
    </source>
</evidence>